<reference evidence="1" key="1">
    <citation type="submission" date="2019-09" db="EMBL/GenBank/DDBJ databases">
        <authorList>
            <person name="Teo W.F.A."/>
            <person name="Duangmal K."/>
        </authorList>
    </citation>
    <scope>NUCLEOTIDE SEQUENCE [LARGE SCALE GENOMIC DNA]</scope>
    <source>
        <strain evidence="1">K81G1</strain>
    </source>
</reference>
<dbReference type="EMBL" id="VMNW02000057">
    <property type="protein sequence ID" value="KAA9155396.1"/>
    <property type="molecule type" value="Genomic_DNA"/>
</dbReference>
<name>A0A5N0UUZ4_9PSEU</name>
<sequence>MRTWRVGGALVIGAALMLSALGTPERHVQHAADPLTTLLSAEDLHAVSGGGEPVANLVISVSQGRGLLVPGPSTSPAPYQAWSVVNGIARPLGPLAGSLTIALSGVRQIVLTTGPGDSDHPTTPVVAWFSF</sequence>
<evidence type="ECO:0000313" key="2">
    <source>
        <dbReference type="Proteomes" id="UP000319769"/>
    </source>
</evidence>
<organism evidence="1 2">
    <name type="scientific">Amycolatopsis acidicola</name>
    <dbReference type="NCBI Taxonomy" id="2596893"/>
    <lineage>
        <taxon>Bacteria</taxon>
        <taxon>Bacillati</taxon>
        <taxon>Actinomycetota</taxon>
        <taxon>Actinomycetes</taxon>
        <taxon>Pseudonocardiales</taxon>
        <taxon>Pseudonocardiaceae</taxon>
        <taxon>Amycolatopsis</taxon>
    </lineage>
</organism>
<keyword evidence="2" id="KW-1185">Reference proteome</keyword>
<dbReference type="Proteomes" id="UP000319769">
    <property type="component" value="Unassembled WGS sequence"/>
</dbReference>
<dbReference type="AlphaFoldDB" id="A0A5N0UUZ4"/>
<dbReference type="OrthoDB" id="153510at2"/>
<evidence type="ECO:0000313" key="1">
    <source>
        <dbReference type="EMBL" id="KAA9155396.1"/>
    </source>
</evidence>
<gene>
    <name evidence="1" type="ORF">FPZ12_029865</name>
</gene>
<protein>
    <recommendedName>
        <fullName evidence="3">Anti-sigma factor</fullName>
    </recommendedName>
</protein>
<dbReference type="RefSeq" id="WP_144755193.1">
    <property type="nucleotide sequence ID" value="NZ_VMNW02000057.1"/>
</dbReference>
<accession>A0A5N0UUZ4</accession>
<proteinExistence type="predicted"/>
<comment type="caution">
    <text evidence="1">The sequence shown here is derived from an EMBL/GenBank/DDBJ whole genome shotgun (WGS) entry which is preliminary data.</text>
</comment>
<evidence type="ECO:0008006" key="3">
    <source>
        <dbReference type="Google" id="ProtNLM"/>
    </source>
</evidence>